<dbReference type="InterPro" id="IPR023393">
    <property type="entry name" value="START-like_dom_sf"/>
</dbReference>
<keyword evidence="2" id="KW-1185">Reference proteome</keyword>
<dbReference type="EMBL" id="QGGP01000006">
    <property type="protein sequence ID" value="PWK17991.1"/>
    <property type="molecule type" value="Genomic_DNA"/>
</dbReference>
<dbReference type="CDD" id="cd07812">
    <property type="entry name" value="SRPBCC"/>
    <property type="match status" value="1"/>
</dbReference>
<reference evidence="1 2" key="1">
    <citation type="submission" date="2018-05" db="EMBL/GenBank/DDBJ databases">
        <title>Genomic Encyclopedia of Archaeal and Bacterial Type Strains, Phase II (KMG-II): from individual species to whole genera.</title>
        <authorList>
            <person name="Goeker M."/>
        </authorList>
    </citation>
    <scope>NUCLEOTIDE SEQUENCE [LARGE SCALE GENOMIC DNA]</scope>
    <source>
        <strain evidence="1 2">DSM 22637</strain>
    </source>
</reference>
<dbReference type="Proteomes" id="UP000245430">
    <property type="component" value="Unassembled WGS sequence"/>
</dbReference>
<sequence length="162" mass="18936">MYLVVIETEIIMKYTTEIIVNIPLEAFIKKLDNPENMKHWQRGLVGYDYISGTPGDIGAKMKLLYKMGKRDMELIETITHKKMPHEFHVNYDTKGMHNIQENYFEETMDGQTKWISKSEFIPTGFMLRMMTLIMPSAFKKQSKTYMQDFKNFAEKGTSVANA</sequence>
<proteinExistence type="predicted"/>
<gene>
    <name evidence="1" type="ORF">LX78_02390</name>
</gene>
<dbReference type="Gene3D" id="3.30.530.20">
    <property type="match status" value="1"/>
</dbReference>
<name>A0A316DII7_9FLAO</name>
<dbReference type="AlphaFoldDB" id="A0A316DII7"/>
<evidence type="ECO:0008006" key="3">
    <source>
        <dbReference type="Google" id="ProtNLM"/>
    </source>
</evidence>
<organism evidence="1 2">
    <name type="scientific">Xanthomarina spongicola</name>
    <dbReference type="NCBI Taxonomy" id="570520"/>
    <lineage>
        <taxon>Bacteria</taxon>
        <taxon>Pseudomonadati</taxon>
        <taxon>Bacteroidota</taxon>
        <taxon>Flavobacteriia</taxon>
        <taxon>Flavobacteriales</taxon>
        <taxon>Flavobacteriaceae</taxon>
        <taxon>Xanthomarina</taxon>
    </lineage>
</organism>
<comment type="caution">
    <text evidence="1">The sequence shown here is derived from an EMBL/GenBank/DDBJ whole genome shotgun (WGS) entry which is preliminary data.</text>
</comment>
<protein>
    <recommendedName>
        <fullName evidence="3">Polyketide cyclase/dehydrase/lipid transport protein</fullName>
    </recommendedName>
</protein>
<evidence type="ECO:0000313" key="2">
    <source>
        <dbReference type="Proteomes" id="UP000245430"/>
    </source>
</evidence>
<dbReference type="SUPFAM" id="SSF55961">
    <property type="entry name" value="Bet v1-like"/>
    <property type="match status" value="1"/>
</dbReference>
<evidence type="ECO:0000313" key="1">
    <source>
        <dbReference type="EMBL" id="PWK17991.1"/>
    </source>
</evidence>
<accession>A0A316DII7</accession>